<accession>A0ABT2QG79</accession>
<comment type="caution">
    <text evidence="4">The sequence shown here is derived from an EMBL/GenBank/DDBJ whole genome shotgun (WGS) entry which is preliminary data.</text>
</comment>
<keyword evidence="1" id="KW-0805">Transcription regulation</keyword>
<keyword evidence="2" id="KW-0804">Transcription</keyword>
<dbReference type="PANTHER" id="PTHR34236:SF1">
    <property type="entry name" value="DIMETHYL SULFOXIDE REDUCTASE TRANSCRIPTIONAL ACTIVATOR"/>
    <property type="match status" value="1"/>
</dbReference>
<evidence type="ECO:0000256" key="2">
    <source>
        <dbReference type="ARBA" id="ARBA00023163"/>
    </source>
</evidence>
<evidence type="ECO:0000256" key="1">
    <source>
        <dbReference type="ARBA" id="ARBA00023015"/>
    </source>
</evidence>
<evidence type="ECO:0000313" key="5">
    <source>
        <dbReference type="Proteomes" id="UP001320972"/>
    </source>
</evidence>
<dbReference type="EMBL" id="JAOPKB010000008">
    <property type="protein sequence ID" value="MCU4973930.1"/>
    <property type="molecule type" value="Genomic_DNA"/>
</dbReference>
<evidence type="ECO:0000313" key="4">
    <source>
        <dbReference type="EMBL" id="MCU4973930.1"/>
    </source>
</evidence>
<dbReference type="Proteomes" id="UP001320972">
    <property type="component" value="Unassembled WGS sequence"/>
</dbReference>
<dbReference type="Pfam" id="PF04967">
    <property type="entry name" value="HTH_10"/>
    <property type="match status" value="1"/>
</dbReference>
<reference evidence="4 5" key="1">
    <citation type="submission" date="2022-09" db="EMBL/GenBank/DDBJ databases">
        <title>Enrichment on poylsaccharides allowed isolation of novel metabolic and taxonomic groups of Haloarchaea.</title>
        <authorList>
            <person name="Sorokin D.Y."/>
            <person name="Elcheninov A.G."/>
            <person name="Khizhniak T.V."/>
            <person name="Kolganova T.V."/>
            <person name="Kublanov I.V."/>
        </authorList>
    </citation>
    <scope>NUCLEOTIDE SEQUENCE [LARGE SCALE GENOMIC DNA]</scope>
    <source>
        <strain evidence="4 5">AArc-m2/3/4</strain>
    </source>
</reference>
<sequence>MFSIESVRDGALVLSVVVTDRERLTDIVSALRDIDATVRLERLTNGTNPDDRQFLIDATAITDKQREAVELAVNQGYYDRPRQTDLEGLADCLDISRSAVSQRLNAVELILIRSLASE</sequence>
<dbReference type="InterPro" id="IPR007050">
    <property type="entry name" value="HTH_bacterioopsin"/>
</dbReference>
<organism evidence="4 5">
    <name type="scientific">Natronoglomus mannanivorans</name>
    <dbReference type="NCBI Taxonomy" id="2979990"/>
    <lineage>
        <taxon>Archaea</taxon>
        <taxon>Methanobacteriati</taxon>
        <taxon>Methanobacteriota</taxon>
        <taxon>Stenosarchaea group</taxon>
        <taxon>Halobacteria</taxon>
        <taxon>Halobacteriales</taxon>
        <taxon>Natrialbaceae</taxon>
        <taxon>Natronoglomus</taxon>
    </lineage>
</organism>
<evidence type="ECO:0000259" key="3">
    <source>
        <dbReference type="Pfam" id="PF04967"/>
    </source>
</evidence>
<dbReference type="PANTHER" id="PTHR34236">
    <property type="entry name" value="DIMETHYL SULFOXIDE REDUCTASE TRANSCRIPTIONAL ACTIVATOR"/>
    <property type="match status" value="1"/>
</dbReference>
<proteinExistence type="predicted"/>
<gene>
    <name evidence="4" type="ORF">OB955_14435</name>
</gene>
<name>A0ABT2QG79_9EURY</name>
<protein>
    <submittedName>
        <fullName evidence="4">Helix-turn-helix domain-containing protein</fullName>
    </submittedName>
</protein>
<feature type="domain" description="HTH bat-type" evidence="3">
    <location>
        <begin position="61"/>
        <end position="109"/>
    </location>
</feature>
<keyword evidence="5" id="KW-1185">Reference proteome</keyword>